<accession>A0A915KDM7</accession>
<name>A0A915KDM7_ROMCU</name>
<evidence type="ECO:0000313" key="2">
    <source>
        <dbReference type="WBParaSite" id="nRc.2.0.1.t36475-RA"/>
    </source>
</evidence>
<dbReference type="WBParaSite" id="nRc.2.0.1.t36475-RA">
    <property type="protein sequence ID" value="nRc.2.0.1.t36475-RA"/>
    <property type="gene ID" value="nRc.2.0.1.g36475"/>
</dbReference>
<organism evidence="1 2">
    <name type="scientific">Romanomermis culicivorax</name>
    <name type="common">Nematode worm</name>
    <dbReference type="NCBI Taxonomy" id="13658"/>
    <lineage>
        <taxon>Eukaryota</taxon>
        <taxon>Metazoa</taxon>
        <taxon>Ecdysozoa</taxon>
        <taxon>Nematoda</taxon>
        <taxon>Enoplea</taxon>
        <taxon>Dorylaimia</taxon>
        <taxon>Mermithida</taxon>
        <taxon>Mermithoidea</taxon>
        <taxon>Mermithidae</taxon>
        <taxon>Romanomermis</taxon>
    </lineage>
</organism>
<dbReference type="Proteomes" id="UP000887565">
    <property type="component" value="Unplaced"/>
</dbReference>
<sequence length="59" mass="6793">MHIHTTKKKGHLRGNGEVKFSDNRISYTITSGKLYGNLYCRNPGRFLESVKNCINHKTQ</sequence>
<reference evidence="2" key="1">
    <citation type="submission" date="2022-11" db="UniProtKB">
        <authorList>
            <consortium name="WormBaseParasite"/>
        </authorList>
    </citation>
    <scope>IDENTIFICATION</scope>
</reference>
<protein>
    <submittedName>
        <fullName evidence="2">Uncharacterized protein</fullName>
    </submittedName>
</protein>
<evidence type="ECO:0000313" key="1">
    <source>
        <dbReference type="Proteomes" id="UP000887565"/>
    </source>
</evidence>
<dbReference type="AlphaFoldDB" id="A0A915KDM7"/>
<keyword evidence="1" id="KW-1185">Reference proteome</keyword>
<proteinExistence type="predicted"/>